<dbReference type="AlphaFoldDB" id="A0A2N9Y9G2"/>
<comment type="caution">
    <text evidence="2">The sequence shown here is derived from an EMBL/GenBank/DDBJ whole genome shotgun (WGS) entry which is preliminary data.</text>
</comment>
<name>A0A2N9Y9G2_9HYPH</name>
<organism evidence="2 3">
    <name type="scientific">Bartonella tribocorum</name>
    <dbReference type="NCBI Taxonomy" id="85701"/>
    <lineage>
        <taxon>Bacteria</taxon>
        <taxon>Pseudomonadati</taxon>
        <taxon>Pseudomonadota</taxon>
        <taxon>Alphaproteobacteria</taxon>
        <taxon>Hyphomicrobiales</taxon>
        <taxon>Bartonellaceae</taxon>
        <taxon>Bartonella</taxon>
    </lineage>
</organism>
<sequence>MFTKKNLLREGLLLIIFLHAYLVSASYGYSGVDKLFCSKVVKERDDAVQMLDSEKFEKENAERGWNDTMKLLGVAVEDLERIAFEQQELYLVLLKNMPNNKLLNSKYEITQKRNAAIFERIGTFFTLFEHVKKRTEAFRELDKANKLKDQSQSLHILEVISRHHGYVDGLNKEIERLNHEVDRLNNRLQNLKKISR</sequence>
<proteinExistence type="predicted"/>
<dbReference type="EMBL" id="NJGE01000018">
    <property type="protein sequence ID" value="PIT68345.1"/>
    <property type="molecule type" value="Genomic_DNA"/>
</dbReference>
<reference evidence="2 3" key="1">
    <citation type="submission" date="2017-06" db="EMBL/GenBank/DDBJ databases">
        <title>Draft genome of Bartonella tribocorum strain L103, isolated from a rodent in Laos.</title>
        <authorList>
            <person name="Hadjadj L."/>
            <person name="Jiyipong T."/>
            <person name="Morand S."/>
            <person name="Diene S.M."/>
            <person name="Rolain J.-M."/>
        </authorList>
    </citation>
    <scope>NUCLEOTIDE SEQUENCE [LARGE SCALE GENOMIC DNA]</scope>
    <source>
        <strain evidence="2 3">L103</strain>
    </source>
</reference>
<dbReference type="STRING" id="85701.BM1374166_01778"/>
<keyword evidence="1" id="KW-0175">Coiled coil</keyword>
<dbReference type="RefSeq" id="WP_100129365.1">
    <property type="nucleotide sequence ID" value="NZ_CADDYI010000008.1"/>
</dbReference>
<evidence type="ECO:0000313" key="3">
    <source>
        <dbReference type="Proteomes" id="UP000229839"/>
    </source>
</evidence>
<feature type="coiled-coil region" evidence="1">
    <location>
        <begin position="167"/>
        <end position="194"/>
    </location>
</feature>
<accession>A0A2N9Y9G2</accession>
<evidence type="ECO:0000256" key="1">
    <source>
        <dbReference type="SAM" id="Coils"/>
    </source>
</evidence>
<gene>
    <name evidence="2" type="ORF">CER18_07215</name>
</gene>
<dbReference type="OrthoDB" id="7923087at2"/>
<dbReference type="Proteomes" id="UP000229839">
    <property type="component" value="Unassembled WGS sequence"/>
</dbReference>
<protein>
    <submittedName>
        <fullName evidence="2">Uncharacterized protein</fullName>
    </submittedName>
</protein>
<evidence type="ECO:0000313" key="2">
    <source>
        <dbReference type="EMBL" id="PIT68345.1"/>
    </source>
</evidence>